<evidence type="ECO:0000313" key="3">
    <source>
        <dbReference type="Proteomes" id="UP000596660"/>
    </source>
</evidence>
<dbReference type="PANTHER" id="PTHR31170:SF25">
    <property type="entry name" value="BNAA09G04570D PROTEIN"/>
    <property type="match status" value="1"/>
</dbReference>
<dbReference type="AlphaFoldDB" id="A0A803MJS0"/>
<evidence type="ECO:0000256" key="1">
    <source>
        <dbReference type="SAM" id="Phobius"/>
    </source>
</evidence>
<dbReference type="Pfam" id="PF03140">
    <property type="entry name" value="DUF247"/>
    <property type="match status" value="1"/>
</dbReference>
<reference evidence="2" key="2">
    <citation type="submission" date="2021-03" db="UniProtKB">
        <authorList>
            <consortium name="EnsemblPlants"/>
        </authorList>
    </citation>
    <scope>IDENTIFICATION</scope>
</reference>
<feature type="transmembrane region" description="Helical" evidence="1">
    <location>
        <begin position="110"/>
        <end position="130"/>
    </location>
</feature>
<dbReference type="EnsemblPlants" id="AUR62030653-RA">
    <property type="protein sequence ID" value="AUR62030653-RA:cds"/>
    <property type="gene ID" value="AUR62030653"/>
</dbReference>
<accession>A0A803MJS0</accession>
<organism evidence="2 3">
    <name type="scientific">Chenopodium quinoa</name>
    <name type="common">Quinoa</name>
    <dbReference type="NCBI Taxonomy" id="63459"/>
    <lineage>
        <taxon>Eukaryota</taxon>
        <taxon>Viridiplantae</taxon>
        <taxon>Streptophyta</taxon>
        <taxon>Embryophyta</taxon>
        <taxon>Tracheophyta</taxon>
        <taxon>Spermatophyta</taxon>
        <taxon>Magnoliopsida</taxon>
        <taxon>eudicotyledons</taxon>
        <taxon>Gunneridae</taxon>
        <taxon>Pentapetalae</taxon>
        <taxon>Caryophyllales</taxon>
        <taxon>Chenopodiaceae</taxon>
        <taxon>Chenopodioideae</taxon>
        <taxon>Atripliceae</taxon>
        <taxon>Chenopodium</taxon>
    </lineage>
</organism>
<keyword evidence="1" id="KW-0472">Membrane</keyword>
<dbReference type="Gramene" id="AUR62030653-RA">
    <property type="protein sequence ID" value="AUR62030653-RA:cds"/>
    <property type="gene ID" value="AUR62030653"/>
</dbReference>
<reference evidence="2" key="1">
    <citation type="journal article" date="2017" name="Nature">
        <title>The genome of Chenopodium quinoa.</title>
        <authorList>
            <person name="Jarvis D.E."/>
            <person name="Ho Y.S."/>
            <person name="Lightfoot D.J."/>
            <person name="Schmoeckel S.M."/>
            <person name="Li B."/>
            <person name="Borm T.J.A."/>
            <person name="Ohyanagi H."/>
            <person name="Mineta K."/>
            <person name="Michell C.T."/>
            <person name="Saber N."/>
            <person name="Kharbatia N.M."/>
            <person name="Rupper R.R."/>
            <person name="Sharp A.R."/>
            <person name="Dally N."/>
            <person name="Boughton B.A."/>
            <person name="Woo Y.H."/>
            <person name="Gao G."/>
            <person name="Schijlen E.G.W.M."/>
            <person name="Guo X."/>
            <person name="Momin A.A."/>
            <person name="Negrao S."/>
            <person name="Al-Babili S."/>
            <person name="Gehring C."/>
            <person name="Roessner U."/>
            <person name="Jung C."/>
            <person name="Murphy K."/>
            <person name="Arold S.T."/>
            <person name="Gojobori T."/>
            <person name="van der Linden C.G."/>
            <person name="van Loo E.N."/>
            <person name="Jellen E.N."/>
            <person name="Maughan P.J."/>
            <person name="Tester M."/>
        </authorList>
    </citation>
    <scope>NUCLEOTIDE SEQUENCE [LARGE SCALE GENOMIC DNA]</scope>
    <source>
        <strain evidence="2">cv. PI 614886</strain>
    </source>
</reference>
<protein>
    <submittedName>
        <fullName evidence="2">Uncharacterized protein</fullName>
    </submittedName>
</protein>
<dbReference type="OMA" id="TIVEIIM"/>
<evidence type="ECO:0000313" key="2">
    <source>
        <dbReference type="EnsemblPlants" id="AUR62030653-RA:cds"/>
    </source>
</evidence>
<keyword evidence="1" id="KW-1133">Transmembrane helix</keyword>
<keyword evidence="3" id="KW-1185">Reference proteome</keyword>
<dbReference type="PANTHER" id="PTHR31170">
    <property type="entry name" value="BNAC04G53230D PROTEIN"/>
    <property type="match status" value="1"/>
</dbReference>
<sequence>MEGFIRNIIFYEQSHHYPNDNSYFADYVLFLDELIDTREDVQILVQHGIMENCVGSNDDVATIVNRLTKYISIRRNFYYYDISQRLNAHANAQMNRWMAILRKDYFNHPWSITSVVYLVVILILTVLQVYTGFKS</sequence>
<dbReference type="Proteomes" id="UP000596660">
    <property type="component" value="Unplaced"/>
</dbReference>
<proteinExistence type="predicted"/>
<dbReference type="InterPro" id="IPR004158">
    <property type="entry name" value="DUF247_pln"/>
</dbReference>
<name>A0A803MJS0_CHEQI</name>
<keyword evidence="1" id="KW-0812">Transmembrane</keyword>